<name>W1N3E9_9GAMM</name>
<dbReference type="PATRIC" id="fig|1178482.3.peg.3935"/>
<sequence length="53" mass="6125">MAIKEDKGTQCLGLRRRRDMALDRQVHQESVGLRFPHAGGMAHPVNRMKKRIQ</sequence>
<proteinExistence type="predicted"/>
<reference evidence="1 2" key="1">
    <citation type="submission" date="2013-08" db="EMBL/GenBank/DDBJ databases">
        <title>draft genome of Halomonas huanghegensis, strain BJGMM-B45T.</title>
        <authorList>
            <person name="Miao C."/>
            <person name="Wan Y."/>
            <person name="Jin W."/>
        </authorList>
    </citation>
    <scope>NUCLEOTIDE SEQUENCE [LARGE SCALE GENOMIC DNA]</scope>
    <source>
        <strain evidence="1 2">BJGMM-B45</strain>
    </source>
</reference>
<evidence type="ECO:0000313" key="2">
    <source>
        <dbReference type="Proteomes" id="UP000019113"/>
    </source>
</evidence>
<evidence type="ECO:0000313" key="1">
    <source>
        <dbReference type="EMBL" id="ERL49485.1"/>
    </source>
</evidence>
<protein>
    <submittedName>
        <fullName evidence="1">Uncharacterized protein</fullName>
    </submittedName>
</protein>
<gene>
    <name evidence="1" type="ORF">BJB45_06810</name>
</gene>
<accession>W1N3E9</accession>
<keyword evidence="2" id="KW-1185">Reference proteome</keyword>
<comment type="caution">
    <text evidence="1">The sequence shown here is derived from an EMBL/GenBank/DDBJ whole genome shotgun (WGS) entry which is preliminary data.</text>
</comment>
<organism evidence="1 2">
    <name type="scientific">Halomonas huangheensis</name>
    <dbReference type="NCBI Taxonomy" id="1178482"/>
    <lineage>
        <taxon>Bacteria</taxon>
        <taxon>Pseudomonadati</taxon>
        <taxon>Pseudomonadota</taxon>
        <taxon>Gammaproteobacteria</taxon>
        <taxon>Oceanospirillales</taxon>
        <taxon>Halomonadaceae</taxon>
        <taxon>Halomonas</taxon>
    </lineage>
</organism>
<dbReference type="EMBL" id="AVBC01000045">
    <property type="protein sequence ID" value="ERL49485.1"/>
    <property type="molecule type" value="Genomic_DNA"/>
</dbReference>
<dbReference type="AlphaFoldDB" id="W1N3E9"/>
<dbReference type="Proteomes" id="UP000019113">
    <property type="component" value="Unassembled WGS sequence"/>
</dbReference>